<dbReference type="GO" id="GO:0005886">
    <property type="term" value="C:plasma membrane"/>
    <property type="evidence" value="ECO:0007669"/>
    <property type="project" value="TreeGrafter"/>
</dbReference>
<feature type="transmembrane region" description="Helical" evidence="1">
    <location>
        <begin position="848"/>
        <end position="867"/>
    </location>
</feature>
<dbReference type="Gene3D" id="3.30.70.1430">
    <property type="entry name" value="Multidrug efflux transporter AcrB pore domain"/>
    <property type="match status" value="2"/>
</dbReference>
<dbReference type="AlphaFoldDB" id="A0A0M2SX11"/>
<dbReference type="SUPFAM" id="SSF82714">
    <property type="entry name" value="Multidrug efflux transporter AcrB TolC docking domain, DN and DC subdomains"/>
    <property type="match status" value="2"/>
</dbReference>
<evidence type="ECO:0000313" key="2">
    <source>
        <dbReference type="EMBL" id="KKK38703.1"/>
    </source>
</evidence>
<dbReference type="PATRIC" id="fig|1408103.3.peg.1541"/>
<feature type="transmembrane region" description="Helical" evidence="1">
    <location>
        <begin position="428"/>
        <end position="448"/>
    </location>
</feature>
<comment type="caution">
    <text evidence="2">The sequence shown here is derived from an EMBL/GenBank/DDBJ whole genome shotgun (WGS) entry which is preliminary data.</text>
</comment>
<dbReference type="PRINTS" id="PR00702">
    <property type="entry name" value="ACRIFLAVINRP"/>
</dbReference>
<dbReference type="SUPFAM" id="SSF82693">
    <property type="entry name" value="Multidrug efflux transporter AcrB pore domain, PN1, PN2, PC1 and PC2 subdomains"/>
    <property type="match status" value="3"/>
</dbReference>
<keyword evidence="3" id="KW-1185">Reference proteome</keyword>
<dbReference type="PANTHER" id="PTHR32063">
    <property type="match status" value="1"/>
</dbReference>
<dbReference type="SUPFAM" id="SSF82866">
    <property type="entry name" value="Multidrug efflux transporter AcrB transmembrane domain"/>
    <property type="match status" value="2"/>
</dbReference>
<evidence type="ECO:0000313" key="3">
    <source>
        <dbReference type="Proteomes" id="UP000034166"/>
    </source>
</evidence>
<keyword evidence="1" id="KW-0472">Membrane</keyword>
<feature type="transmembrane region" description="Helical" evidence="1">
    <location>
        <begin position="874"/>
        <end position="900"/>
    </location>
</feature>
<dbReference type="PANTHER" id="PTHR32063:SF0">
    <property type="entry name" value="SWARMING MOTILITY PROTEIN SWRC"/>
    <property type="match status" value="1"/>
</dbReference>
<keyword evidence="1" id="KW-0812">Transmembrane</keyword>
<dbReference type="Pfam" id="PF00873">
    <property type="entry name" value="ACR_tran"/>
    <property type="match status" value="1"/>
</dbReference>
<organism evidence="2 3">
    <name type="scientific">Mesobacillus campisalis</name>
    <dbReference type="NCBI Taxonomy" id="1408103"/>
    <lineage>
        <taxon>Bacteria</taxon>
        <taxon>Bacillati</taxon>
        <taxon>Bacillota</taxon>
        <taxon>Bacilli</taxon>
        <taxon>Bacillales</taxon>
        <taxon>Bacillaceae</taxon>
        <taxon>Mesobacillus</taxon>
    </lineage>
</organism>
<dbReference type="InterPro" id="IPR001036">
    <property type="entry name" value="Acrflvin-R"/>
</dbReference>
<feature type="transmembrane region" description="Helical" evidence="1">
    <location>
        <begin position="983"/>
        <end position="1007"/>
    </location>
</feature>
<feature type="transmembrane region" description="Helical" evidence="1">
    <location>
        <begin position="952"/>
        <end position="971"/>
    </location>
</feature>
<dbReference type="Gene3D" id="3.30.2090.10">
    <property type="entry name" value="Multidrug efflux transporter AcrB TolC docking domain, DN and DC subdomains"/>
    <property type="match status" value="2"/>
</dbReference>
<feature type="transmembrane region" description="Helical" evidence="1">
    <location>
        <begin position="460"/>
        <end position="482"/>
    </location>
</feature>
<sequence length="1029" mass="111099">MKLVETSVKRPVGVIMIVLAIIALGIVSVRNLAVDLFPKIDLPVAVVATSYPDAAPEDVENLVSRTLESAVSTVEGIDTIQSQSQSGSSLVIMMFKNSVDLDQALLDVREKIDQVRPMLPEQAGDPRIMRFSPEALPVMYIGITGNSAEKLTEIANEQVVPYFERQTGVASVSVEGARQREIQLQLDPAQLQQHGLNSQTIVQALNATNRSGSIGTIEKGNQDLQLRIKGDIQSVEDIANTIIQTPAGATVLIKDIAEVQDTFKESSSTALVNGEPSLVLSVMKQTDANTVAVAETVRESFKGLEDELAGNIELKVLIDTSEFITMSIDSVVDNILIGGAISVFVLLLFLNSVRATLVIGLSIPIALISTFALMYFTGQTLNVLTLGGLALGVGMMVDSSIVILENIYSYRKQGYSHKEAATKGASELAPAVIASTLTTLVVFLPMVFVDGIAADLFMPLGMAVAFSLLASLVVAVTLVPMLSSKLLSKAMEGHGRRSWFDSFLGWTRDKYGNGLKGVLRWRKTTIFVTLLLIGGSLALIPFIGAEFMPAADQGQAQITVETTPGTKSEYTLQIVEQVNEVISKYEDVIEVSYVTVGGGGFGAQPGSSNQATYTLMLTPAGERDRSTTQIVQEMDKEFQLIAGAEITASSMDGGMMSMGDPIQIQLNGPEHEILRELAEEVVAEISTVEGVFNPTSGASEGIPQMNVVIDEGKAAVYGMTQEQIMGQIQMQFTGQVATRYREKGQELDITLIYPEDRRTTISDLQDVNIQTPAGAVVPLDEVADFVEMQGPVSLNRQNQQPQINVTSAIADRDLRSVSTDIEKKLDSMNLPEGYSYTIGGQAADMADAFGDLAIALVFSIFLVYAVMAVQFENFLYPFIIMFALPTSVIGVLGGLFITGIPLSIPGFIGIIMLAGIVVNNSIVLVDYINILRRRGIERDEAVIEAGRSRLRPILMTTLTTVLAMIPLGLAIGEGAEMQQPLAITIIFGLSVSTLFTLFFVPVIYTLFDDWTAKATRRRKRKNGTATVEE</sequence>
<dbReference type="InterPro" id="IPR027463">
    <property type="entry name" value="AcrB_DN_DC_subdom"/>
</dbReference>
<feature type="transmembrane region" description="Helical" evidence="1">
    <location>
        <begin position="331"/>
        <end position="350"/>
    </location>
</feature>
<keyword evidence="1" id="KW-1133">Transmembrane helix</keyword>
<dbReference type="GO" id="GO:0042910">
    <property type="term" value="F:xenobiotic transmembrane transporter activity"/>
    <property type="evidence" value="ECO:0007669"/>
    <property type="project" value="TreeGrafter"/>
</dbReference>
<dbReference type="Proteomes" id="UP000034166">
    <property type="component" value="Unassembled WGS sequence"/>
</dbReference>
<dbReference type="EMBL" id="LAYY01000006">
    <property type="protein sequence ID" value="KKK38703.1"/>
    <property type="molecule type" value="Genomic_DNA"/>
</dbReference>
<name>A0A0M2SX11_9BACI</name>
<feature type="transmembrane region" description="Helical" evidence="1">
    <location>
        <begin position="12"/>
        <end position="33"/>
    </location>
</feature>
<reference evidence="2 3" key="1">
    <citation type="submission" date="2015-04" db="EMBL/GenBank/DDBJ databases">
        <title>Taxonomic description and genome sequence of Bacillus campisalis sp. nov., a novel member of the genus Bacillus isolated from solar saltern.</title>
        <authorList>
            <person name="Mathan Kumar R."/>
            <person name="Kaur G."/>
            <person name="Kumar A."/>
            <person name="Singh N.K."/>
            <person name="Kaur N."/>
            <person name="Kumar N."/>
            <person name="Mayilraj S."/>
        </authorList>
    </citation>
    <scope>NUCLEOTIDE SEQUENCE [LARGE SCALE GENOMIC DNA]</scope>
    <source>
        <strain evidence="2 3">SA2-6</strain>
    </source>
</reference>
<dbReference type="RefSeq" id="WP_046523006.1">
    <property type="nucleotide sequence ID" value="NZ_LAYY01000006.1"/>
</dbReference>
<accession>A0A0M2SX11</accession>
<feature type="transmembrane region" description="Helical" evidence="1">
    <location>
        <begin position="906"/>
        <end position="931"/>
    </location>
</feature>
<dbReference type="Gene3D" id="1.20.1640.10">
    <property type="entry name" value="Multidrug efflux transporter AcrB transmembrane domain"/>
    <property type="match status" value="2"/>
</dbReference>
<proteinExistence type="predicted"/>
<evidence type="ECO:0000256" key="1">
    <source>
        <dbReference type="SAM" id="Phobius"/>
    </source>
</evidence>
<dbReference type="Gene3D" id="3.30.70.1320">
    <property type="entry name" value="Multidrug efflux transporter AcrB pore domain like"/>
    <property type="match status" value="1"/>
</dbReference>
<feature type="transmembrane region" description="Helical" evidence="1">
    <location>
        <begin position="383"/>
        <end position="407"/>
    </location>
</feature>
<gene>
    <name evidence="2" type="ORF">WQ57_06850</name>
</gene>
<dbReference type="OrthoDB" id="9757876at2"/>
<dbReference type="Gene3D" id="3.30.70.1440">
    <property type="entry name" value="Multidrug efflux transporter AcrB pore domain"/>
    <property type="match status" value="1"/>
</dbReference>
<feature type="transmembrane region" description="Helical" evidence="1">
    <location>
        <begin position="357"/>
        <end position="377"/>
    </location>
</feature>
<feature type="transmembrane region" description="Helical" evidence="1">
    <location>
        <begin position="525"/>
        <end position="544"/>
    </location>
</feature>
<protein>
    <submittedName>
        <fullName evidence="2">Acriflavin resistance protein</fullName>
    </submittedName>
</protein>